<keyword evidence="4" id="KW-1185">Reference proteome</keyword>
<feature type="compositionally biased region" description="Basic and acidic residues" evidence="1">
    <location>
        <begin position="160"/>
        <end position="174"/>
    </location>
</feature>
<feature type="region of interest" description="Disordered" evidence="1">
    <location>
        <begin position="160"/>
        <end position="190"/>
    </location>
</feature>
<proteinExistence type="predicted"/>
<feature type="compositionally biased region" description="Basic residues" evidence="1">
    <location>
        <begin position="175"/>
        <end position="190"/>
    </location>
</feature>
<feature type="chain" id="PRO_5045462214" description="LTXXQ motif protein" evidence="2">
    <location>
        <begin position="31"/>
        <end position="190"/>
    </location>
</feature>
<feature type="signal peptide" evidence="2">
    <location>
        <begin position="1"/>
        <end position="30"/>
    </location>
</feature>
<evidence type="ECO:0000256" key="2">
    <source>
        <dbReference type="SAM" id="SignalP"/>
    </source>
</evidence>
<protein>
    <recommendedName>
        <fullName evidence="5">LTXXQ motif protein</fullName>
    </recommendedName>
</protein>
<reference evidence="3 4" key="1">
    <citation type="submission" date="2019-02" db="EMBL/GenBank/DDBJ databases">
        <title>Deep-cultivation of Planctomycetes and their phenomic and genomic characterization uncovers novel biology.</title>
        <authorList>
            <person name="Wiegand S."/>
            <person name="Jogler M."/>
            <person name="Boedeker C."/>
            <person name="Pinto D."/>
            <person name="Vollmers J."/>
            <person name="Rivas-Marin E."/>
            <person name="Kohn T."/>
            <person name="Peeters S.H."/>
            <person name="Heuer A."/>
            <person name="Rast P."/>
            <person name="Oberbeckmann S."/>
            <person name="Bunk B."/>
            <person name="Jeske O."/>
            <person name="Meyerdierks A."/>
            <person name="Storesund J.E."/>
            <person name="Kallscheuer N."/>
            <person name="Luecker S."/>
            <person name="Lage O.M."/>
            <person name="Pohl T."/>
            <person name="Merkel B.J."/>
            <person name="Hornburger P."/>
            <person name="Mueller R.-W."/>
            <person name="Bruemmer F."/>
            <person name="Labrenz M."/>
            <person name="Spormann A.M."/>
            <person name="Op den Camp H."/>
            <person name="Overmann J."/>
            <person name="Amann R."/>
            <person name="Jetten M.S.M."/>
            <person name="Mascher T."/>
            <person name="Medema M.H."/>
            <person name="Devos D.P."/>
            <person name="Kaster A.-K."/>
            <person name="Ovreas L."/>
            <person name="Rohde M."/>
            <person name="Galperin M.Y."/>
            <person name="Jogler C."/>
        </authorList>
    </citation>
    <scope>NUCLEOTIDE SEQUENCE [LARGE SCALE GENOMIC DNA]</scope>
    <source>
        <strain evidence="3 4">TBK1r</strain>
    </source>
</reference>
<organism evidence="3 4">
    <name type="scientific">Stieleria magnilauensis</name>
    <dbReference type="NCBI Taxonomy" id="2527963"/>
    <lineage>
        <taxon>Bacteria</taxon>
        <taxon>Pseudomonadati</taxon>
        <taxon>Planctomycetota</taxon>
        <taxon>Planctomycetia</taxon>
        <taxon>Pirellulales</taxon>
        <taxon>Pirellulaceae</taxon>
        <taxon>Stieleria</taxon>
    </lineage>
</organism>
<sequence length="190" mass="20381">MKKTALKKTALKNTLLGLTCALVLSTASIAEDAPEKKRKNNTAARKAPAANVLNQLKDVGLTEEQTTEIQSLAKKTAAETQAALKEAGITPEIMKKRAAAQKELKESGKKPAEISAAINEKLGLTKDQIAVLKKSNARRASLLKNAVALLTEDQKAKLPERLVKMASRGDDARGKAKGKAKSKKKKTEDN</sequence>
<keyword evidence="2" id="KW-0732">Signal</keyword>
<name>A0ABX5Y1L0_9BACT</name>
<accession>A0ABX5Y1L0</accession>
<evidence type="ECO:0000313" key="3">
    <source>
        <dbReference type="EMBL" id="QDV88129.1"/>
    </source>
</evidence>
<dbReference type="Gene3D" id="1.20.120.1490">
    <property type="match status" value="1"/>
</dbReference>
<dbReference type="EMBL" id="CP036432">
    <property type="protein sequence ID" value="QDV88129.1"/>
    <property type="molecule type" value="Genomic_DNA"/>
</dbReference>
<evidence type="ECO:0000256" key="1">
    <source>
        <dbReference type="SAM" id="MobiDB-lite"/>
    </source>
</evidence>
<evidence type="ECO:0008006" key="5">
    <source>
        <dbReference type="Google" id="ProtNLM"/>
    </source>
</evidence>
<gene>
    <name evidence="3" type="ORF">TBK1r_71610</name>
</gene>
<dbReference type="RefSeq" id="WP_145220213.1">
    <property type="nucleotide sequence ID" value="NZ_CP036432.1"/>
</dbReference>
<evidence type="ECO:0000313" key="4">
    <source>
        <dbReference type="Proteomes" id="UP000318081"/>
    </source>
</evidence>
<dbReference type="Proteomes" id="UP000318081">
    <property type="component" value="Chromosome"/>
</dbReference>